<keyword evidence="11" id="KW-1185">Reference proteome</keyword>
<comment type="caution">
    <text evidence="10">The sequence shown here is derived from an EMBL/GenBank/DDBJ whole genome shotgun (WGS) entry which is preliminary data.</text>
</comment>
<evidence type="ECO:0000256" key="3">
    <source>
        <dbReference type="ARBA" id="ARBA00022475"/>
    </source>
</evidence>
<dbReference type="eggNOG" id="COG2814">
    <property type="taxonomic scope" value="Bacteria"/>
</dbReference>
<feature type="transmembrane region" description="Helical" evidence="8">
    <location>
        <begin position="81"/>
        <end position="102"/>
    </location>
</feature>
<evidence type="ECO:0000256" key="7">
    <source>
        <dbReference type="SAM" id="MobiDB-lite"/>
    </source>
</evidence>
<organism evidence="10 11">
    <name type="scientific">Candidatus Neomicrothrix parvicella RN1</name>
    <dbReference type="NCBI Taxonomy" id="1229780"/>
    <lineage>
        <taxon>Bacteria</taxon>
        <taxon>Bacillati</taxon>
        <taxon>Actinomycetota</taxon>
        <taxon>Acidimicrobiia</taxon>
        <taxon>Acidimicrobiales</taxon>
        <taxon>Microthrixaceae</taxon>
        <taxon>Candidatus Neomicrothrix</taxon>
    </lineage>
</organism>
<dbReference type="Gene3D" id="1.20.1250.20">
    <property type="entry name" value="MFS general substrate transporter like domains"/>
    <property type="match status" value="1"/>
</dbReference>
<comment type="subcellular location">
    <subcellularLocation>
        <location evidence="1">Cell membrane</location>
        <topology evidence="1">Multi-pass membrane protein</topology>
    </subcellularLocation>
</comment>
<evidence type="ECO:0000256" key="6">
    <source>
        <dbReference type="ARBA" id="ARBA00023136"/>
    </source>
</evidence>
<feature type="transmembrane region" description="Helical" evidence="8">
    <location>
        <begin position="140"/>
        <end position="164"/>
    </location>
</feature>
<feature type="transmembrane region" description="Helical" evidence="8">
    <location>
        <begin position="259"/>
        <end position="282"/>
    </location>
</feature>
<keyword evidence="5 8" id="KW-1133">Transmembrane helix</keyword>
<feature type="transmembrane region" description="Helical" evidence="8">
    <location>
        <begin position="324"/>
        <end position="344"/>
    </location>
</feature>
<feature type="transmembrane region" description="Helical" evidence="8">
    <location>
        <begin position="408"/>
        <end position="428"/>
    </location>
</feature>
<dbReference type="InterPro" id="IPR020846">
    <property type="entry name" value="MFS_dom"/>
</dbReference>
<dbReference type="Pfam" id="PF05977">
    <property type="entry name" value="MFS_3"/>
    <property type="match status" value="1"/>
</dbReference>
<evidence type="ECO:0000256" key="1">
    <source>
        <dbReference type="ARBA" id="ARBA00004651"/>
    </source>
</evidence>
<dbReference type="STRING" id="1229780.BN381_80314"/>
<feature type="transmembrane region" description="Helical" evidence="8">
    <location>
        <begin position="185"/>
        <end position="203"/>
    </location>
</feature>
<dbReference type="GO" id="GO:0022857">
    <property type="term" value="F:transmembrane transporter activity"/>
    <property type="evidence" value="ECO:0007669"/>
    <property type="project" value="InterPro"/>
</dbReference>
<feature type="transmembrane region" description="Helical" evidence="8">
    <location>
        <begin position="382"/>
        <end position="402"/>
    </location>
</feature>
<evidence type="ECO:0000313" key="10">
    <source>
        <dbReference type="EMBL" id="CCM65784.1"/>
    </source>
</evidence>
<evidence type="ECO:0000256" key="8">
    <source>
        <dbReference type="SAM" id="Phobius"/>
    </source>
</evidence>
<dbReference type="InterPro" id="IPR036259">
    <property type="entry name" value="MFS_trans_sf"/>
</dbReference>
<feature type="region of interest" description="Disordered" evidence="7">
    <location>
        <begin position="1"/>
        <end position="35"/>
    </location>
</feature>
<dbReference type="PROSITE" id="PS50850">
    <property type="entry name" value="MFS"/>
    <property type="match status" value="1"/>
</dbReference>
<evidence type="ECO:0000259" key="9">
    <source>
        <dbReference type="PROSITE" id="PS50850"/>
    </source>
</evidence>
<reference evidence="10 11" key="1">
    <citation type="journal article" date="2013" name="ISME J.">
        <title>Metabolic model for the filamentous 'Candidatus Microthrix parvicella' based on genomic and metagenomic analyses.</title>
        <authorList>
            <person name="Jon McIlroy S."/>
            <person name="Kristiansen R."/>
            <person name="Albertsen M."/>
            <person name="Michael Karst S."/>
            <person name="Rossetti S."/>
            <person name="Lund Nielsen J."/>
            <person name="Tandoi V."/>
            <person name="James Seviour R."/>
            <person name="Nielsen P.H."/>
        </authorList>
    </citation>
    <scope>NUCLEOTIDE SEQUENCE [LARGE SCALE GENOMIC DNA]</scope>
    <source>
        <strain evidence="10 11">RN1</strain>
    </source>
</reference>
<accession>R4Z4G9</accession>
<proteinExistence type="predicted"/>
<feature type="domain" description="Major facilitator superfamily (MFS) profile" evidence="9">
    <location>
        <begin position="48"/>
        <end position="435"/>
    </location>
</feature>
<dbReference type="PANTHER" id="PTHR23513">
    <property type="entry name" value="INTEGRAL MEMBRANE EFFLUX PROTEIN-RELATED"/>
    <property type="match status" value="1"/>
</dbReference>
<feature type="compositionally biased region" description="Low complexity" evidence="7">
    <location>
        <begin position="24"/>
        <end position="35"/>
    </location>
</feature>
<keyword evidence="2" id="KW-0813">Transport</keyword>
<dbReference type="CDD" id="cd06173">
    <property type="entry name" value="MFS_MefA_like"/>
    <property type="match status" value="1"/>
</dbReference>
<feature type="transmembrane region" description="Helical" evidence="8">
    <location>
        <begin position="51"/>
        <end position="75"/>
    </location>
</feature>
<dbReference type="EMBL" id="CANL01000078">
    <property type="protein sequence ID" value="CCM65784.1"/>
    <property type="molecule type" value="Genomic_DNA"/>
</dbReference>
<dbReference type="GO" id="GO:0005886">
    <property type="term" value="C:plasma membrane"/>
    <property type="evidence" value="ECO:0007669"/>
    <property type="project" value="UniProtKB-SubCell"/>
</dbReference>
<evidence type="ECO:0000256" key="2">
    <source>
        <dbReference type="ARBA" id="ARBA00022448"/>
    </source>
</evidence>
<dbReference type="AlphaFoldDB" id="R4Z4G9"/>
<evidence type="ECO:0000256" key="5">
    <source>
        <dbReference type="ARBA" id="ARBA00022989"/>
    </source>
</evidence>
<evidence type="ECO:0000256" key="4">
    <source>
        <dbReference type="ARBA" id="ARBA00022692"/>
    </source>
</evidence>
<dbReference type="PANTHER" id="PTHR23513:SF11">
    <property type="entry name" value="STAPHYLOFERRIN A TRANSPORTER"/>
    <property type="match status" value="1"/>
</dbReference>
<keyword evidence="6 8" id="KW-0472">Membrane</keyword>
<dbReference type="InterPro" id="IPR010290">
    <property type="entry name" value="TM_effector"/>
</dbReference>
<evidence type="ECO:0000313" key="11">
    <source>
        <dbReference type="Proteomes" id="UP000018291"/>
    </source>
</evidence>
<dbReference type="Proteomes" id="UP000018291">
    <property type="component" value="Unassembled WGS sequence"/>
</dbReference>
<name>R4Z4G9_9ACTN</name>
<protein>
    <submittedName>
        <fullName evidence="10">Putative Major facilitator superfamily MFS_1</fullName>
    </submittedName>
</protein>
<sequence length="439" mass="45298">MPRSTERPLGGSGPARLSDIATEPSGGAAGAPSKPGLRDAAAAFRFRNFRLFWIGALLSNSGTWVQNLTVPYVVFQLTHSSTWVGIAAFSQLAPMAMMSPLGGTIADRLDRRRVLLVTQVAMGVVAIMMGGAWVTGVASVPVIIGLVAVGGVITGINAPAWQAFVSELVPRDALLNAVTLNSAQFNAARAFGPALGGLVLVTLGPGPAFFINAASYGAVLVALALIATPKRPPVSTPRPRILSDARATIGYVQDRRGMLACYVAVVALGLFGQPIFSLVIVFAEEVFQVGGLRYGLLSAALGIGSVIAAPVVAGPGSGVARSRLAGNSMVVYGIALVCFAAAPIYLLGLLALLIAGGAYLPIAATLNTTLQIQVDEAMRGKVLALYLTLFTISIPVGSLVQGWSSDVIGARTTVIIAGCAYLAATLALRRPSWLGHLDD</sequence>
<dbReference type="SUPFAM" id="SSF103473">
    <property type="entry name" value="MFS general substrate transporter"/>
    <property type="match status" value="1"/>
</dbReference>
<keyword evidence="3" id="KW-1003">Cell membrane</keyword>
<dbReference type="HOGENOM" id="CLU_034180_11_2_11"/>
<feature type="transmembrane region" description="Helical" evidence="8">
    <location>
        <begin position="114"/>
        <end position="134"/>
    </location>
</feature>
<feature type="transmembrane region" description="Helical" evidence="8">
    <location>
        <begin position="209"/>
        <end position="228"/>
    </location>
</feature>
<keyword evidence="4 8" id="KW-0812">Transmembrane</keyword>
<gene>
    <name evidence="10" type="ORF">BN381_80314</name>
</gene>
<feature type="transmembrane region" description="Helical" evidence="8">
    <location>
        <begin position="294"/>
        <end position="312"/>
    </location>
</feature>